<evidence type="ECO:0000256" key="4">
    <source>
        <dbReference type="PIRSR" id="PIRSR000390-2"/>
    </source>
</evidence>
<evidence type="ECO:0000256" key="2">
    <source>
        <dbReference type="ARBA" id="ARBA00037999"/>
    </source>
</evidence>
<organism evidence="6 7">
    <name type="scientific">Cohnella herbarum</name>
    <dbReference type="NCBI Taxonomy" id="2728023"/>
    <lineage>
        <taxon>Bacteria</taxon>
        <taxon>Bacillati</taxon>
        <taxon>Bacillota</taxon>
        <taxon>Bacilli</taxon>
        <taxon>Bacillales</taxon>
        <taxon>Paenibacillaceae</taxon>
        <taxon>Cohnella</taxon>
    </lineage>
</organism>
<dbReference type="GO" id="GO:0000271">
    <property type="term" value="P:polysaccharide biosynthetic process"/>
    <property type="evidence" value="ECO:0007669"/>
    <property type="project" value="TreeGrafter"/>
</dbReference>
<gene>
    <name evidence="6" type="ORF">HH215_11985</name>
</gene>
<name>A0A7Z2VIT0_9BACL</name>
<dbReference type="KEGG" id="cheb:HH215_11985"/>
<dbReference type="CDD" id="cd00616">
    <property type="entry name" value="AHBA_syn"/>
    <property type="match status" value="1"/>
</dbReference>
<dbReference type="SUPFAM" id="SSF53383">
    <property type="entry name" value="PLP-dependent transferases"/>
    <property type="match status" value="1"/>
</dbReference>
<dbReference type="Proteomes" id="UP000502248">
    <property type="component" value="Chromosome"/>
</dbReference>
<evidence type="ECO:0000313" key="7">
    <source>
        <dbReference type="Proteomes" id="UP000502248"/>
    </source>
</evidence>
<reference evidence="6 7" key="1">
    <citation type="submission" date="2020-04" db="EMBL/GenBank/DDBJ databases">
        <title>Genome sequencing of novel species.</title>
        <authorList>
            <person name="Heo J."/>
            <person name="Kim S.-J."/>
            <person name="Kim J.-S."/>
            <person name="Hong S.-B."/>
            <person name="Kwon S.-W."/>
        </authorList>
    </citation>
    <scope>NUCLEOTIDE SEQUENCE [LARGE SCALE GENOMIC DNA]</scope>
    <source>
        <strain evidence="6 7">MFER-1</strain>
    </source>
</reference>
<protein>
    <submittedName>
        <fullName evidence="6">DegT/DnrJ/EryC1/StrS family aminotransferase</fullName>
    </submittedName>
</protein>
<dbReference type="PANTHER" id="PTHR30244">
    <property type="entry name" value="TRANSAMINASE"/>
    <property type="match status" value="1"/>
</dbReference>
<dbReference type="EMBL" id="CP051680">
    <property type="protein sequence ID" value="QJD83829.1"/>
    <property type="molecule type" value="Genomic_DNA"/>
</dbReference>
<proteinExistence type="inferred from homology"/>
<dbReference type="GO" id="GO:0008483">
    <property type="term" value="F:transaminase activity"/>
    <property type="evidence" value="ECO:0007669"/>
    <property type="project" value="UniProtKB-KW"/>
</dbReference>
<keyword evidence="7" id="KW-1185">Reference proteome</keyword>
<dbReference type="GO" id="GO:0030170">
    <property type="term" value="F:pyridoxal phosphate binding"/>
    <property type="evidence" value="ECO:0007669"/>
    <property type="project" value="UniProtKB-ARBA"/>
</dbReference>
<feature type="active site" description="Proton acceptor" evidence="3">
    <location>
        <position position="184"/>
    </location>
</feature>
<dbReference type="PANTHER" id="PTHR30244:SF36">
    <property type="entry name" value="3-OXO-GLUCOSE-6-PHOSPHATE:GLUTAMATE AMINOTRANSFERASE"/>
    <property type="match status" value="1"/>
</dbReference>
<evidence type="ECO:0000313" key="6">
    <source>
        <dbReference type="EMBL" id="QJD83829.1"/>
    </source>
</evidence>
<feature type="modified residue" description="N6-(pyridoxal phosphate)lysine" evidence="4">
    <location>
        <position position="184"/>
    </location>
</feature>
<accession>A0A7Z2VIT0</accession>
<dbReference type="Gene3D" id="3.90.1150.10">
    <property type="entry name" value="Aspartate Aminotransferase, domain 1"/>
    <property type="match status" value="1"/>
</dbReference>
<dbReference type="InterPro" id="IPR015422">
    <property type="entry name" value="PyrdxlP-dep_Trfase_small"/>
</dbReference>
<comment type="similarity">
    <text evidence="2 5">Belongs to the DegT/DnrJ/EryC1 family.</text>
</comment>
<keyword evidence="6" id="KW-0032">Aminotransferase</keyword>
<dbReference type="PIRSF" id="PIRSF000390">
    <property type="entry name" value="PLP_StrS"/>
    <property type="match status" value="1"/>
</dbReference>
<evidence type="ECO:0000256" key="1">
    <source>
        <dbReference type="ARBA" id="ARBA00022898"/>
    </source>
</evidence>
<keyword evidence="6" id="KW-0808">Transferase</keyword>
<dbReference type="InterPro" id="IPR000653">
    <property type="entry name" value="DegT/StrS_aminotransferase"/>
</dbReference>
<evidence type="ECO:0000256" key="5">
    <source>
        <dbReference type="RuleBase" id="RU004508"/>
    </source>
</evidence>
<evidence type="ECO:0000256" key="3">
    <source>
        <dbReference type="PIRSR" id="PIRSR000390-1"/>
    </source>
</evidence>
<dbReference type="AlphaFoldDB" id="A0A7Z2VIT0"/>
<dbReference type="Pfam" id="PF01041">
    <property type="entry name" value="DegT_DnrJ_EryC1"/>
    <property type="match status" value="1"/>
</dbReference>
<dbReference type="InterPro" id="IPR015424">
    <property type="entry name" value="PyrdxlP-dep_Trfase"/>
</dbReference>
<sequence length="370" mass="40997">MIELMPIAEQFRSLKSEILSEIADTIEQGTYILGPKVRQLEQKIAYLSGSDHAIAVANGTDALVLTLDAYGIGPGDEVITTPYTFVATSEAISRVGATPVFVDIDQSWNLDPARIEEAITPRTKAILPVHLFGQPADMEEIMRIAARFGLIVIEDACQAFGAAYRDKSVGSIGHAACFSFFPSKNLGTIGDGGLILTSDSALAEAVRELRQHGSAKRYYHHRVGYNSRLDELHAAVLLVVLEKVNEWNERRIALADRYYEQLSTLSSITLPMRTPERKHVYNLFCIRSAERDRIRERLLARNIQSGIYYPKPLHLQKVYEGLGYNIGSFPEAERLSLEALALPMGPLLTEQQQDAVINALQDIEAGQGEL</sequence>
<keyword evidence="1 4" id="KW-0663">Pyridoxal phosphate</keyword>
<dbReference type="RefSeq" id="WP_169280116.1">
    <property type="nucleotide sequence ID" value="NZ_CP051680.1"/>
</dbReference>
<dbReference type="FunFam" id="3.40.640.10:FF:000089">
    <property type="entry name" value="Aminotransferase, DegT/DnrJ/EryC1/StrS family"/>
    <property type="match status" value="1"/>
</dbReference>
<dbReference type="InterPro" id="IPR015421">
    <property type="entry name" value="PyrdxlP-dep_Trfase_major"/>
</dbReference>
<dbReference type="Gene3D" id="3.40.640.10">
    <property type="entry name" value="Type I PLP-dependent aspartate aminotransferase-like (Major domain)"/>
    <property type="match status" value="1"/>
</dbReference>